<dbReference type="InterPro" id="IPR041726">
    <property type="entry name" value="ACAD10_11_N"/>
</dbReference>
<dbReference type="AlphaFoldDB" id="A0ABD6DK91"/>
<dbReference type="SUPFAM" id="SSF56112">
    <property type="entry name" value="Protein kinase-like (PK-like)"/>
    <property type="match status" value="1"/>
</dbReference>
<evidence type="ECO:0000313" key="2">
    <source>
        <dbReference type="EMBL" id="MFD1646498.1"/>
    </source>
</evidence>
<dbReference type="InterPro" id="IPR002575">
    <property type="entry name" value="Aminoglycoside_PTrfase"/>
</dbReference>
<dbReference type="EMBL" id="JBHUDO010000003">
    <property type="protein sequence ID" value="MFD1646498.1"/>
    <property type="molecule type" value="Genomic_DNA"/>
</dbReference>
<protein>
    <submittedName>
        <fullName evidence="2">Phosphotransferase family protein</fullName>
    </submittedName>
</protein>
<gene>
    <name evidence="2" type="ORF">ACFSBL_12485</name>
</gene>
<dbReference type="CDD" id="cd05154">
    <property type="entry name" value="ACAD10_11_N-like"/>
    <property type="match status" value="1"/>
</dbReference>
<dbReference type="PANTHER" id="PTHR21310">
    <property type="entry name" value="AMINOGLYCOSIDE PHOSPHOTRANSFERASE-RELATED-RELATED"/>
    <property type="match status" value="1"/>
</dbReference>
<proteinExistence type="predicted"/>
<dbReference type="Gene3D" id="3.90.1200.10">
    <property type="match status" value="1"/>
</dbReference>
<dbReference type="InterPro" id="IPR051678">
    <property type="entry name" value="AGP_Transferase"/>
</dbReference>
<comment type="caution">
    <text evidence="2">The sequence shown here is derived from an EMBL/GenBank/DDBJ whole genome shotgun (WGS) entry which is preliminary data.</text>
</comment>
<dbReference type="PANTHER" id="PTHR21310:SF40">
    <property type="entry name" value="AMINOGLYCOSIDE PHOSPHOTRANSFERASE DOMAIN-CONTAINING PROTEIN-RELATED"/>
    <property type="match status" value="1"/>
</dbReference>
<organism evidence="2 3">
    <name type="scientific">Haloarchaeobius litoreus</name>
    <dbReference type="NCBI Taxonomy" id="755306"/>
    <lineage>
        <taxon>Archaea</taxon>
        <taxon>Methanobacteriati</taxon>
        <taxon>Methanobacteriota</taxon>
        <taxon>Stenosarchaea group</taxon>
        <taxon>Halobacteria</taxon>
        <taxon>Halobacteriales</taxon>
        <taxon>Halorubellaceae</taxon>
        <taxon>Haloarchaeobius</taxon>
    </lineage>
</organism>
<dbReference type="Gene3D" id="3.30.200.20">
    <property type="entry name" value="Phosphorylase Kinase, domain 1"/>
    <property type="match status" value="1"/>
</dbReference>
<accession>A0ABD6DK91</accession>
<name>A0ABD6DK91_9EURY</name>
<dbReference type="Pfam" id="PF01636">
    <property type="entry name" value="APH"/>
    <property type="match status" value="1"/>
</dbReference>
<keyword evidence="3" id="KW-1185">Reference proteome</keyword>
<evidence type="ECO:0000313" key="3">
    <source>
        <dbReference type="Proteomes" id="UP001597034"/>
    </source>
</evidence>
<reference evidence="2 3" key="1">
    <citation type="journal article" date="2019" name="Int. J. Syst. Evol. Microbiol.">
        <title>The Global Catalogue of Microorganisms (GCM) 10K type strain sequencing project: providing services to taxonomists for standard genome sequencing and annotation.</title>
        <authorList>
            <consortium name="The Broad Institute Genomics Platform"/>
            <consortium name="The Broad Institute Genome Sequencing Center for Infectious Disease"/>
            <person name="Wu L."/>
            <person name="Ma J."/>
        </authorList>
    </citation>
    <scope>NUCLEOTIDE SEQUENCE [LARGE SCALE GENOMIC DNA]</scope>
    <source>
        <strain evidence="2 3">CGMCC 1.10390</strain>
    </source>
</reference>
<feature type="domain" description="Aminoglycoside phosphotransferase" evidence="1">
    <location>
        <begin position="32"/>
        <end position="259"/>
    </location>
</feature>
<dbReference type="Proteomes" id="UP001597034">
    <property type="component" value="Unassembled WGS sequence"/>
</dbReference>
<dbReference type="RefSeq" id="WP_256401415.1">
    <property type="nucleotide sequence ID" value="NZ_JANHJR010000003.1"/>
</dbReference>
<evidence type="ECO:0000259" key="1">
    <source>
        <dbReference type="Pfam" id="PF01636"/>
    </source>
</evidence>
<sequence length="361" mass="40678">MTDASLDTTDLEAYLATELDAEIAAVGTLSDGLNLVLAVSTPETEYVLRRPNKLRDRQYINALHDEYGVMERLHDTPLPTPEPVLYCDDPSILDGAFFVIPRVPGEVVPLGSDLPERFRHPAARRQLAHTLVDTLADVHALDPEQFEGVCDRRTPREQVQNGLDRLDEATAVTGREFDRLRALGEWLVGNAPEDPETTLVHGDFRPGNVLFAGEETPEITGVLDWEAALLGDPLTELGYLLLRWGDADDPTPSLDAIAERYPEHERTVAHLRELNERGLAPFTTDPGSPTRRELVDRYEERTGRTFKHERFYRVQAAFSLASVWVDLHRYRVEHDEDSDFEPFIDHMTLLAEGVVDGERPL</sequence>
<dbReference type="InterPro" id="IPR011009">
    <property type="entry name" value="Kinase-like_dom_sf"/>
</dbReference>